<gene>
    <name evidence="2" type="ordered locus">Metev_0246</name>
</gene>
<dbReference type="OrthoDB" id="132173at2157"/>
<dbReference type="AlphaFoldDB" id="D7E6F4"/>
<keyword evidence="1" id="KW-0812">Transmembrane</keyword>
<feature type="transmembrane region" description="Helical" evidence="1">
    <location>
        <begin position="51"/>
        <end position="70"/>
    </location>
</feature>
<evidence type="ECO:0008006" key="4">
    <source>
        <dbReference type="Google" id="ProtNLM"/>
    </source>
</evidence>
<dbReference type="Pfam" id="PF19638">
    <property type="entry name" value="DUF6141"/>
    <property type="match status" value="1"/>
</dbReference>
<keyword evidence="3" id="KW-1185">Reference proteome</keyword>
<dbReference type="KEGG" id="mev:Metev_0246"/>
<proteinExistence type="predicted"/>
<protein>
    <recommendedName>
        <fullName evidence="4">Bacterial Pleckstrin homology domain-containing protein</fullName>
    </recommendedName>
</protein>
<dbReference type="HOGENOM" id="CLU_112305_0_0_2"/>
<keyword evidence="1" id="KW-1133">Transmembrane helix</keyword>
<dbReference type="EMBL" id="CP002069">
    <property type="protein sequence ID" value="ADI73176.1"/>
    <property type="molecule type" value="Genomic_DNA"/>
</dbReference>
<dbReference type="InterPro" id="IPR046139">
    <property type="entry name" value="DUF6141"/>
</dbReference>
<feature type="transmembrane region" description="Helical" evidence="1">
    <location>
        <begin position="12"/>
        <end position="31"/>
    </location>
</feature>
<dbReference type="STRING" id="644295.Metev_0246"/>
<reference evidence="2 3" key="1">
    <citation type="submission" date="2010-06" db="EMBL/GenBank/DDBJ databases">
        <title>Complete sequence chromosome of Methanohalobium evestigatum Z-7303.</title>
        <authorList>
            <consortium name="US DOE Joint Genome Institute"/>
            <person name="Lucas S."/>
            <person name="Copeland A."/>
            <person name="Lapidus A."/>
            <person name="Cheng J.-F."/>
            <person name="Bruce D."/>
            <person name="Goodwin L."/>
            <person name="Pitluck S."/>
            <person name="Saunders E."/>
            <person name="Detter J.C."/>
            <person name="Han C."/>
            <person name="Tapia R."/>
            <person name="Land M."/>
            <person name="Hauser L."/>
            <person name="Kyrpides N."/>
            <person name="Mikhailova N."/>
            <person name="Sieprawska-Lupa M."/>
            <person name="Whitman W.B."/>
            <person name="Anderson I."/>
            <person name="Woyke T."/>
        </authorList>
    </citation>
    <scope>NUCLEOTIDE SEQUENCE [LARGE SCALE GENOMIC DNA]</scope>
    <source>
        <strain evidence="3">ATCC BAA-1072 / DSM 3721 / NBRC 107634 / OCM 161 / Z-7303</strain>
    </source>
</reference>
<dbReference type="GeneID" id="9345858"/>
<evidence type="ECO:0000313" key="3">
    <source>
        <dbReference type="Proteomes" id="UP000000391"/>
    </source>
</evidence>
<evidence type="ECO:0000256" key="1">
    <source>
        <dbReference type="SAM" id="Phobius"/>
    </source>
</evidence>
<organism evidence="2 3">
    <name type="scientific">Methanohalobium evestigatum (strain ATCC BAA-1072 / DSM 3721 / NBRC 107634 / OCM 161 / Z-7303)</name>
    <dbReference type="NCBI Taxonomy" id="644295"/>
    <lineage>
        <taxon>Archaea</taxon>
        <taxon>Methanobacteriati</taxon>
        <taxon>Methanobacteriota</taxon>
        <taxon>Stenosarchaea group</taxon>
        <taxon>Methanomicrobia</taxon>
        <taxon>Methanosarcinales</taxon>
        <taxon>Methanosarcinaceae</taxon>
        <taxon>Methanohalobium</taxon>
    </lineage>
</organism>
<name>D7E6F4_METEZ</name>
<evidence type="ECO:0000313" key="2">
    <source>
        <dbReference type="EMBL" id="ADI73176.1"/>
    </source>
</evidence>
<sequence>MAHNLLFQETQSFRNTWMFFIILGIAVFAWYNAIQQFVYVVEIGSNPVSDLGLVILLIVFGVILPVLFYINKLETRVYEDGIYVRYFPFHLLYRKYSFGDIKNFKLITYSALKDYGGWGIRYKFKDRTKAYNVSGNSGVLLEFKNGNKLLIGSQRPDELCNSIKT</sequence>
<keyword evidence="1" id="KW-0472">Membrane</keyword>
<dbReference type="RefSeq" id="WP_013193744.1">
    <property type="nucleotide sequence ID" value="NC_014253.1"/>
</dbReference>
<accession>D7E6F4</accession>
<dbReference type="Proteomes" id="UP000000391">
    <property type="component" value="Chromosome"/>
</dbReference>